<feature type="domain" description="HTH deoR-type" evidence="3">
    <location>
        <begin position="4"/>
        <end position="62"/>
    </location>
</feature>
<gene>
    <name evidence="4" type="ORF">ACFSVN_01725</name>
</gene>
<dbReference type="PANTHER" id="PTHR34580:SF1">
    <property type="entry name" value="PROTEIN PAFC"/>
    <property type="match status" value="1"/>
</dbReference>
<dbReference type="InterPro" id="IPR036390">
    <property type="entry name" value="WH_DNA-bd_sf"/>
</dbReference>
<keyword evidence="2" id="KW-0804">Transcription</keyword>
<dbReference type="Pfam" id="PF25583">
    <property type="entry name" value="WCX"/>
    <property type="match status" value="1"/>
</dbReference>
<reference evidence="5" key="1">
    <citation type="journal article" date="2019" name="Int. J. Syst. Evol. Microbiol.">
        <title>The Global Catalogue of Microorganisms (GCM) 10K type strain sequencing project: providing services to taxonomists for standard genome sequencing and annotation.</title>
        <authorList>
            <consortium name="The Broad Institute Genomics Platform"/>
            <consortium name="The Broad Institute Genome Sequencing Center for Infectious Disease"/>
            <person name="Wu L."/>
            <person name="Ma J."/>
        </authorList>
    </citation>
    <scope>NUCLEOTIDE SEQUENCE [LARGE SCALE GENOMIC DNA]</scope>
    <source>
        <strain evidence="5">KCTC 52042</strain>
    </source>
</reference>
<dbReference type="RefSeq" id="WP_390297675.1">
    <property type="nucleotide sequence ID" value="NZ_JBHULI010000002.1"/>
</dbReference>
<evidence type="ECO:0000313" key="4">
    <source>
        <dbReference type="EMBL" id="MFD2531160.1"/>
    </source>
</evidence>
<dbReference type="EMBL" id="JBHULI010000002">
    <property type="protein sequence ID" value="MFD2531160.1"/>
    <property type="molecule type" value="Genomic_DNA"/>
</dbReference>
<dbReference type="PROSITE" id="PS52050">
    <property type="entry name" value="WYL"/>
    <property type="match status" value="1"/>
</dbReference>
<accession>A0ABW5JHF9</accession>
<keyword evidence="5" id="KW-1185">Reference proteome</keyword>
<evidence type="ECO:0000259" key="3">
    <source>
        <dbReference type="PROSITE" id="PS51000"/>
    </source>
</evidence>
<dbReference type="InterPro" id="IPR036388">
    <property type="entry name" value="WH-like_DNA-bd_sf"/>
</dbReference>
<evidence type="ECO:0000256" key="1">
    <source>
        <dbReference type="ARBA" id="ARBA00023015"/>
    </source>
</evidence>
<dbReference type="PANTHER" id="PTHR34580">
    <property type="match status" value="1"/>
</dbReference>
<organism evidence="4 5">
    <name type="scientific">Gracilimonas halophila</name>
    <dbReference type="NCBI Taxonomy" id="1834464"/>
    <lineage>
        <taxon>Bacteria</taxon>
        <taxon>Pseudomonadati</taxon>
        <taxon>Balneolota</taxon>
        <taxon>Balneolia</taxon>
        <taxon>Balneolales</taxon>
        <taxon>Balneolaceae</taxon>
        <taxon>Gracilimonas</taxon>
    </lineage>
</organism>
<dbReference type="Pfam" id="PF08279">
    <property type="entry name" value="HTH_11"/>
    <property type="match status" value="1"/>
</dbReference>
<keyword evidence="1" id="KW-0805">Transcription regulation</keyword>
<dbReference type="InterPro" id="IPR057727">
    <property type="entry name" value="WCX_dom"/>
</dbReference>
<dbReference type="Proteomes" id="UP001597460">
    <property type="component" value="Unassembled WGS sequence"/>
</dbReference>
<comment type="caution">
    <text evidence="4">The sequence shown here is derived from an EMBL/GenBank/DDBJ whole genome shotgun (WGS) entry which is preliminary data.</text>
</comment>
<evidence type="ECO:0000313" key="5">
    <source>
        <dbReference type="Proteomes" id="UP001597460"/>
    </source>
</evidence>
<dbReference type="InterPro" id="IPR026881">
    <property type="entry name" value="WYL_dom"/>
</dbReference>
<protein>
    <submittedName>
        <fullName evidence="4">Helix-turn-helix transcriptional regulator</fullName>
    </submittedName>
</protein>
<dbReference type="PROSITE" id="PS51000">
    <property type="entry name" value="HTH_DEOR_2"/>
    <property type="match status" value="1"/>
</dbReference>
<dbReference type="InterPro" id="IPR051534">
    <property type="entry name" value="CBASS_pafABC_assoc_protein"/>
</dbReference>
<name>A0ABW5JHF9_9BACT</name>
<dbReference type="SUPFAM" id="SSF46785">
    <property type="entry name" value="Winged helix' DNA-binding domain"/>
    <property type="match status" value="1"/>
</dbReference>
<dbReference type="Pfam" id="PF13280">
    <property type="entry name" value="WYL"/>
    <property type="match status" value="1"/>
</dbReference>
<proteinExistence type="predicted"/>
<dbReference type="Gene3D" id="1.10.10.10">
    <property type="entry name" value="Winged helix-like DNA-binding domain superfamily/Winged helix DNA-binding domain"/>
    <property type="match status" value="1"/>
</dbReference>
<dbReference type="PIRSF" id="PIRSF016838">
    <property type="entry name" value="PafC"/>
    <property type="match status" value="1"/>
</dbReference>
<dbReference type="InterPro" id="IPR001034">
    <property type="entry name" value="DeoR_HTH"/>
</dbReference>
<evidence type="ECO:0000256" key="2">
    <source>
        <dbReference type="ARBA" id="ARBA00023163"/>
    </source>
</evidence>
<sequence length="312" mass="36099">MNSSERRLKLMLLLQQPGKRLTVDELAERFDVSRRTIFRDFNALQEINVPVTWDRFSGYGLIEGYKIPPLMFTPKELATIMVGLNFVKSQVDQGLVEDAKGVEVKIKNVLPDDLKKFMNSLEGRTIVDPFLKFGGKKKKGGSWYLINSAIAQQKRMQFEYTTKLGETGVRKIDPYILVFYQDHWNVIGKSHLRGEIRNFILENVNEVLILEESYELKKELDVEGLIFRSDESSHSIILVVEKSEMARLEANLPAKIIKKSDVNSEKIKVEFKFDNLAFINEWLLQFGNKVNVQEPKELVEKRKALLLQMLED</sequence>
<dbReference type="InterPro" id="IPR028349">
    <property type="entry name" value="PafC-like"/>
</dbReference>
<dbReference type="InterPro" id="IPR013196">
    <property type="entry name" value="HTH_11"/>
</dbReference>